<evidence type="ECO:0000259" key="2">
    <source>
        <dbReference type="SMART" id="SM00897"/>
    </source>
</evidence>
<evidence type="ECO:0000313" key="4">
    <source>
        <dbReference type="Proteomes" id="UP001165090"/>
    </source>
</evidence>
<protein>
    <recommendedName>
        <fullName evidence="2">FIST domain-containing protein</fullName>
    </recommendedName>
</protein>
<dbReference type="InterPro" id="IPR013702">
    <property type="entry name" value="FIST_domain_N"/>
</dbReference>
<feature type="domain" description="FIST" evidence="2">
    <location>
        <begin position="60"/>
        <end position="437"/>
    </location>
</feature>
<dbReference type="Proteomes" id="UP001165090">
    <property type="component" value="Unassembled WGS sequence"/>
</dbReference>
<gene>
    <name evidence="3" type="ORF">VaNZ11_013422</name>
</gene>
<organism evidence="3 4">
    <name type="scientific">Volvox africanus</name>
    <dbReference type="NCBI Taxonomy" id="51714"/>
    <lineage>
        <taxon>Eukaryota</taxon>
        <taxon>Viridiplantae</taxon>
        <taxon>Chlorophyta</taxon>
        <taxon>core chlorophytes</taxon>
        <taxon>Chlorophyceae</taxon>
        <taxon>CS clade</taxon>
        <taxon>Chlamydomonadales</taxon>
        <taxon>Volvocaceae</taxon>
        <taxon>Volvox</taxon>
    </lineage>
</organism>
<accession>A0ABQ5SGY2</accession>
<dbReference type="EMBL" id="BSDZ01000080">
    <property type="protein sequence ID" value="GLI68876.1"/>
    <property type="molecule type" value="Genomic_DNA"/>
</dbReference>
<feature type="region of interest" description="Disordered" evidence="1">
    <location>
        <begin position="187"/>
        <end position="210"/>
    </location>
</feature>
<reference evidence="3 4" key="1">
    <citation type="journal article" date="2023" name="IScience">
        <title>Expanded male sex-determining region conserved during the evolution of homothallism in the green alga Volvox.</title>
        <authorList>
            <person name="Yamamoto K."/>
            <person name="Matsuzaki R."/>
            <person name="Mahakham W."/>
            <person name="Heman W."/>
            <person name="Sekimoto H."/>
            <person name="Kawachi M."/>
            <person name="Minakuchi Y."/>
            <person name="Toyoda A."/>
            <person name="Nozaki H."/>
        </authorList>
    </citation>
    <scope>NUCLEOTIDE SEQUENCE [LARGE SCALE GENOMIC DNA]</scope>
    <source>
        <strain evidence="3 4">NIES-4468</strain>
    </source>
</reference>
<feature type="region of interest" description="Disordered" evidence="1">
    <location>
        <begin position="280"/>
        <end position="319"/>
    </location>
</feature>
<feature type="compositionally biased region" description="Low complexity" evidence="1">
    <location>
        <begin position="466"/>
        <end position="481"/>
    </location>
</feature>
<comment type="caution">
    <text evidence="3">The sequence shown here is derived from an EMBL/GenBank/DDBJ whole genome shotgun (WGS) entry which is preliminary data.</text>
</comment>
<evidence type="ECO:0000256" key="1">
    <source>
        <dbReference type="SAM" id="MobiDB-lite"/>
    </source>
</evidence>
<proteinExistence type="predicted"/>
<feature type="region of interest" description="Disordered" evidence="1">
    <location>
        <begin position="516"/>
        <end position="535"/>
    </location>
</feature>
<evidence type="ECO:0000313" key="3">
    <source>
        <dbReference type="EMBL" id="GLI68876.1"/>
    </source>
</evidence>
<feature type="region of interest" description="Disordered" evidence="1">
    <location>
        <begin position="466"/>
        <end position="486"/>
    </location>
</feature>
<dbReference type="Pfam" id="PF08495">
    <property type="entry name" value="FIST"/>
    <property type="match status" value="1"/>
</dbReference>
<keyword evidence="4" id="KW-1185">Reference proteome</keyword>
<sequence length="669" mass="70014">MRHHLARGAIRAVATACATSNGSKARGFYFVSASYQGRSLLSAATELALTVREAMGPARPPHLITLFTTPYSEWGAGLADTPQYVRELLTYEGEQPPVIVGGVLRSVGAGSSHTAKEGAPCVALLAAHLPGVKLMPFHTTKSSLPTLPSDGWVEVVRATRAAAIRGTLDPGVPAPTVDAASLRPVSTDTMGPHQDPQGAAGMSGKAGPSVQQTDAENFEAMGIRAGVGTADGLPYISPRRAENMAAPDVGLGAIASQEVPNGNRGREARHRQQQELYRMDCRPSQQQQQQQPKQADAISGVADSRSQPQLAGARRSEHLGGSACSATSATASSVAALLLSAPHFTEVEDLLKRLGQVAPGMQVIGGVTAPGAWGDSESNWGAVWLNDQTYAQGVVGCVLQGPFKLDTIVSPGFRGAGPVMRVTQAQGQYVLELDGEPVQRPLQRAIAEALNSGEFASSLKIGLGDAAATSTTGSSSNGGCSDPQHRTSAMAAQYPGQQRPQTVFSSQPALHYAAATVGGGSKPSAQPPMQQPNKSQAQRQLVTRNWFFQQGPPRPFMTVQSSAPIANGTPIQVHLQNYPAAHRHMRDRLREYAERLPSGLAVAEGAVGSLALSCSALPFFEGPDVASCLPGTAFTGCKLEGEFCSTVDGQPSRLHSFTSCLAFLRAATP</sequence>
<dbReference type="SMART" id="SM00897">
    <property type="entry name" value="FIST"/>
    <property type="match status" value="1"/>
</dbReference>
<name>A0ABQ5SGY2_9CHLO</name>